<evidence type="ECO:0000313" key="5">
    <source>
        <dbReference type="Proteomes" id="UP000391834"/>
    </source>
</evidence>
<evidence type="ECO:0008006" key="6">
    <source>
        <dbReference type="Google" id="ProtNLM"/>
    </source>
</evidence>
<name>A0A5M4B0Z6_9BACT</name>
<evidence type="ECO:0000313" key="4">
    <source>
        <dbReference type="EMBL" id="GET33832.1"/>
    </source>
</evidence>
<accession>A0A5M4B0Z6</accession>
<dbReference type="InterPro" id="IPR012373">
    <property type="entry name" value="Ferrdict_sens_TM"/>
</dbReference>
<evidence type="ECO:0000259" key="3">
    <source>
        <dbReference type="Pfam" id="PF16344"/>
    </source>
</evidence>
<dbReference type="PANTHER" id="PTHR30273:SF2">
    <property type="entry name" value="PROTEIN FECR"/>
    <property type="match status" value="1"/>
</dbReference>
<dbReference type="InterPro" id="IPR032508">
    <property type="entry name" value="FecR_C"/>
</dbReference>
<dbReference type="GO" id="GO:0016989">
    <property type="term" value="F:sigma factor antagonist activity"/>
    <property type="evidence" value="ECO:0007669"/>
    <property type="project" value="TreeGrafter"/>
</dbReference>
<comment type="caution">
    <text evidence="4">The sequence shown here is derived from an EMBL/GenBank/DDBJ whole genome shotgun (WGS) entry which is preliminary data.</text>
</comment>
<dbReference type="Pfam" id="PF16344">
    <property type="entry name" value="FecR_C"/>
    <property type="match status" value="1"/>
</dbReference>
<sequence length="342" mass="38894">MSTTEFYELAIRCLTEEGTDEDWKELEVFLQKKEYRQLYGKLATSFSSDEKSSQQYNLERGLNLLRQRMSFLDKNKRRGRSTLFKRSLVAASVAAVIAVVMVLKFHSGKEDAQPKIEQVAWLEKSAPAGQQISVVLSDGTRIVLNGNSKLRYAADYSSQSVRKVYLSGEAFFSVKHNDQQEFEVVTGHVVTRDLGTRFNIEAYAKDSVITVALVDGAIEVNSPVTRHLQLKPLQKLTYHMDENRQEVNSFNVAELTGWKDQLLMFHNKPLPVVLEKISRYYGKPIVFSDSSLNSIVLTTQFKQKSLNQVLEVLSYAVGVRFIDKGDSILAVKDNSMKKRNQY</sequence>
<dbReference type="EMBL" id="BLAX01000001">
    <property type="protein sequence ID" value="GET33832.1"/>
    <property type="molecule type" value="Genomic_DNA"/>
</dbReference>
<feature type="domain" description="Protein FecR C-terminal" evidence="3">
    <location>
        <begin position="263"/>
        <end position="328"/>
    </location>
</feature>
<reference evidence="4 5" key="1">
    <citation type="submission" date="2019-10" db="EMBL/GenBank/DDBJ databases">
        <title>Prolixibacter strains distinguished by the presence of nitrate reductase genes were adept at nitrate-dependent anaerobic corrosion of metallic iron and carbon steel.</title>
        <authorList>
            <person name="Iino T."/>
            <person name="Shono N."/>
            <person name="Ito K."/>
            <person name="Nakamura R."/>
            <person name="Sueoka K."/>
            <person name="Harayama S."/>
            <person name="Ohkuma M."/>
        </authorList>
    </citation>
    <scope>NUCLEOTIDE SEQUENCE [LARGE SCALE GENOMIC DNA]</scope>
    <source>
        <strain evidence="4 5">JCM 13498</strain>
    </source>
</reference>
<dbReference type="Gene3D" id="3.55.50.30">
    <property type="match status" value="1"/>
</dbReference>
<gene>
    <name evidence="4" type="ORF">PbJCM13498_26950</name>
</gene>
<keyword evidence="1" id="KW-0812">Transmembrane</keyword>
<proteinExistence type="predicted"/>
<dbReference type="Pfam" id="PF04773">
    <property type="entry name" value="FecR"/>
    <property type="match status" value="1"/>
</dbReference>
<dbReference type="AlphaFoldDB" id="A0A5M4B0Z6"/>
<organism evidence="4 5">
    <name type="scientific">Prolixibacter bellariivorans</name>
    <dbReference type="NCBI Taxonomy" id="314319"/>
    <lineage>
        <taxon>Bacteria</taxon>
        <taxon>Pseudomonadati</taxon>
        <taxon>Bacteroidota</taxon>
        <taxon>Bacteroidia</taxon>
        <taxon>Marinilabiliales</taxon>
        <taxon>Prolixibacteraceae</taxon>
        <taxon>Prolixibacter</taxon>
    </lineage>
</organism>
<keyword evidence="1" id="KW-0472">Membrane</keyword>
<dbReference type="Gene3D" id="2.60.120.1440">
    <property type="match status" value="1"/>
</dbReference>
<protein>
    <recommendedName>
        <fullName evidence="6">Anti-sigma factor</fullName>
    </recommendedName>
</protein>
<dbReference type="OrthoDB" id="676789at2"/>
<dbReference type="InterPro" id="IPR006860">
    <property type="entry name" value="FecR"/>
</dbReference>
<feature type="transmembrane region" description="Helical" evidence="1">
    <location>
        <begin position="83"/>
        <end position="103"/>
    </location>
</feature>
<dbReference type="PANTHER" id="PTHR30273">
    <property type="entry name" value="PERIPLASMIC SIGNAL SENSOR AND SIGMA FACTOR ACTIVATOR FECR-RELATED"/>
    <property type="match status" value="1"/>
</dbReference>
<dbReference type="Proteomes" id="UP000391834">
    <property type="component" value="Unassembled WGS sequence"/>
</dbReference>
<evidence type="ECO:0000256" key="1">
    <source>
        <dbReference type="SAM" id="Phobius"/>
    </source>
</evidence>
<dbReference type="RefSeq" id="WP_027585358.1">
    <property type="nucleotide sequence ID" value="NZ_BLAX01000001.1"/>
</dbReference>
<dbReference type="PIRSF" id="PIRSF018266">
    <property type="entry name" value="FecR"/>
    <property type="match status" value="1"/>
</dbReference>
<feature type="domain" description="FecR protein" evidence="2">
    <location>
        <begin position="127"/>
        <end position="219"/>
    </location>
</feature>
<evidence type="ECO:0000259" key="2">
    <source>
        <dbReference type="Pfam" id="PF04773"/>
    </source>
</evidence>
<keyword evidence="5" id="KW-1185">Reference proteome</keyword>
<keyword evidence="1" id="KW-1133">Transmembrane helix</keyword>